<sequence>MRRRSERLRVRFPRDVMVLGVQRDTGDGTAWISRRGDGGSAEKQRRQAVHLLALASGATLQSGRCGCTAQVAAAGLWCNGWLHGSQGCSAREGGHGWRWAEFGLDGLLRLGWLQIEQMVDDEQCHS</sequence>
<accession>A0A6G1DZK4</accession>
<dbReference type="EMBL" id="SPHZ02000005">
    <property type="protein sequence ID" value="KAF0917776.1"/>
    <property type="molecule type" value="Genomic_DNA"/>
</dbReference>
<comment type="caution">
    <text evidence="1">The sequence shown here is derived from an EMBL/GenBank/DDBJ whole genome shotgun (WGS) entry which is preliminary data.</text>
</comment>
<reference evidence="1 2" key="1">
    <citation type="submission" date="2019-11" db="EMBL/GenBank/DDBJ databases">
        <title>Whole genome sequence of Oryza granulata.</title>
        <authorList>
            <person name="Li W."/>
        </authorList>
    </citation>
    <scope>NUCLEOTIDE SEQUENCE [LARGE SCALE GENOMIC DNA]</scope>
    <source>
        <strain evidence="2">cv. Menghai</strain>
        <tissue evidence="1">Leaf</tissue>
    </source>
</reference>
<evidence type="ECO:0000313" key="1">
    <source>
        <dbReference type="EMBL" id="KAF0917776.1"/>
    </source>
</evidence>
<protein>
    <submittedName>
        <fullName evidence="1">Uncharacterized protein</fullName>
    </submittedName>
</protein>
<dbReference type="Proteomes" id="UP000479710">
    <property type="component" value="Unassembled WGS sequence"/>
</dbReference>
<evidence type="ECO:0000313" key="2">
    <source>
        <dbReference type="Proteomes" id="UP000479710"/>
    </source>
</evidence>
<organism evidence="1 2">
    <name type="scientific">Oryza meyeriana var. granulata</name>
    <dbReference type="NCBI Taxonomy" id="110450"/>
    <lineage>
        <taxon>Eukaryota</taxon>
        <taxon>Viridiplantae</taxon>
        <taxon>Streptophyta</taxon>
        <taxon>Embryophyta</taxon>
        <taxon>Tracheophyta</taxon>
        <taxon>Spermatophyta</taxon>
        <taxon>Magnoliopsida</taxon>
        <taxon>Liliopsida</taxon>
        <taxon>Poales</taxon>
        <taxon>Poaceae</taxon>
        <taxon>BOP clade</taxon>
        <taxon>Oryzoideae</taxon>
        <taxon>Oryzeae</taxon>
        <taxon>Oryzinae</taxon>
        <taxon>Oryza</taxon>
        <taxon>Oryza meyeriana</taxon>
    </lineage>
</organism>
<dbReference type="AlphaFoldDB" id="A0A6G1DZK4"/>
<keyword evidence="2" id="KW-1185">Reference proteome</keyword>
<name>A0A6G1DZK4_9ORYZ</name>
<proteinExistence type="predicted"/>
<gene>
    <name evidence="1" type="ORF">E2562_021265</name>
</gene>